<proteinExistence type="inferred from homology"/>
<dbReference type="OrthoDB" id="8982at2157"/>
<keyword evidence="3" id="KW-1185">Reference proteome</keyword>
<dbReference type="InParanoid" id="M0MM25"/>
<comment type="caution">
    <text evidence="2">The sequence shown here is derived from an EMBL/GenBank/DDBJ whole genome shotgun (WGS) entry which is preliminary data.</text>
</comment>
<dbReference type="STRING" id="1227455.C449_03581"/>
<gene>
    <name evidence="2" type="ORF">C449_03581</name>
</gene>
<dbReference type="NCBIfam" id="NF011470">
    <property type="entry name" value="PRK14887.1"/>
    <property type="match status" value="1"/>
</dbReference>
<comment type="similarity">
    <text evidence="1">Belongs to the CTAG/PCC1 family.</text>
</comment>
<organism evidence="2 3">
    <name type="scientific">Halococcus saccharolyticus DSM 5350</name>
    <dbReference type="NCBI Taxonomy" id="1227455"/>
    <lineage>
        <taxon>Archaea</taxon>
        <taxon>Methanobacteriati</taxon>
        <taxon>Methanobacteriota</taxon>
        <taxon>Stenosarchaea group</taxon>
        <taxon>Halobacteria</taxon>
        <taxon>Halobacteriales</taxon>
        <taxon>Halococcaceae</taxon>
        <taxon>Halococcus</taxon>
    </lineage>
</organism>
<dbReference type="Gene3D" id="3.30.310.50">
    <property type="entry name" value="Alpha-D-phosphohexomutase, C-terminal domain"/>
    <property type="match status" value="1"/>
</dbReference>
<reference evidence="2 3" key="1">
    <citation type="journal article" date="2014" name="PLoS Genet.">
        <title>Phylogenetically driven sequencing of extremely halophilic archaea reveals strategies for static and dynamic osmo-response.</title>
        <authorList>
            <person name="Becker E.A."/>
            <person name="Seitzer P.M."/>
            <person name="Tritt A."/>
            <person name="Larsen D."/>
            <person name="Krusor M."/>
            <person name="Yao A.I."/>
            <person name="Wu D."/>
            <person name="Madern D."/>
            <person name="Eisen J.A."/>
            <person name="Darling A.E."/>
            <person name="Facciotti M.T."/>
        </authorList>
    </citation>
    <scope>NUCLEOTIDE SEQUENCE [LARGE SCALE GENOMIC DNA]</scope>
    <source>
        <strain evidence="2 3">DSM 5350</strain>
    </source>
</reference>
<evidence type="ECO:0000313" key="3">
    <source>
        <dbReference type="Proteomes" id="UP000011669"/>
    </source>
</evidence>
<dbReference type="RefSeq" id="WP_006076540.1">
    <property type="nucleotide sequence ID" value="NZ_AOMD01000012.1"/>
</dbReference>
<protein>
    <submittedName>
        <fullName evidence="2">KEOPS complex Pcc1-like subunit</fullName>
    </submittedName>
</protein>
<evidence type="ECO:0000256" key="1">
    <source>
        <dbReference type="ARBA" id="ARBA00007073"/>
    </source>
</evidence>
<name>M0MM25_9EURY</name>
<dbReference type="Proteomes" id="UP000011669">
    <property type="component" value="Unassembled WGS sequence"/>
</dbReference>
<dbReference type="AlphaFoldDB" id="M0MM25"/>
<sequence length="84" mass="9092">MTERHETLLTFEYDTAARATTVEASLRPEIDDIEGDRTRASLARDGGSVEITIEAADLVALRAGQNTWLSLMAVAERCAVPGSK</sequence>
<evidence type="ECO:0000313" key="2">
    <source>
        <dbReference type="EMBL" id="EMA46716.1"/>
    </source>
</evidence>
<accession>M0MM25</accession>
<dbReference type="PATRIC" id="fig|1227455.4.peg.728"/>
<dbReference type="Pfam" id="PF09341">
    <property type="entry name" value="Pcc1"/>
    <property type="match status" value="1"/>
</dbReference>
<dbReference type="InterPro" id="IPR015419">
    <property type="entry name" value="CTAG/Pcc1"/>
</dbReference>
<dbReference type="EMBL" id="AOMD01000012">
    <property type="protein sequence ID" value="EMA46716.1"/>
    <property type="molecule type" value="Genomic_DNA"/>
</dbReference>